<dbReference type="AlphaFoldDB" id="A0A2T7PM35"/>
<dbReference type="EMBL" id="PZQS01000003">
    <property type="protein sequence ID" value="PVD34447.1"/>
    <property type="molecule type" value="Genomic_DNA"/>
</dbReference>
<gene>
    <name evidence="2" type="ORF">C0Q70_05720</name>
</gene>
<accession>A0A2T7PM35</accession>
<comment type="caution">
    <text evidence="2">The sequence shown here is derived from an EMBL/GenBank/DDBJ whole genome shotgun (WGS) entry which is preliminary data.</text>
</comment>
<sequence length="121" mass="13506">MRECNISSNSAKKNAWISLRKGPSGEQRELQHLEPVLKLMSTILRPRATSPDTAEAYDNHAVCSGMDRRPGASYGATVTGVMTNRQVPRKSPREANPKPQTTRNEYRRLSFLAPDVRVEGI</sequence>
<organism evidence="2 3">
    <name type="scientific">Pomacea canaliculata</name>
    <name type="common">Golden apple snail</name>
    <dbReference type="NCBI Taxonomy" id="400727"/>
    <lineage>
        <taxon>Eukaryota</taxon>
        <taxon>Metazoa</taxon>
        <taxon>Spiralia</taxon>
        <taxon>Lophotrochozoa</taxon>
        <taxon>Mollusca</taxon>
        <taxon>Gastropoda</taxon>
        <taxon>Caenogastropoda</taxon>
        <taxon>Architaenioglossa</taxon>
        <taxon>Ampullarioidea</taxon>
        <taxon>Ampullariidae</taxon>
        <taxon>Pomacea</taxon>
    </lineage>
</organism>
<evidence type="ECO:0000256" key="1">
    <source>
        <dbReference type="SAM" id="MobiDB-lite"/>
    </source>
</evidence>
<keyword evidence="3" id="KW-1185">Reference proteome</keyword>
<feature type="region of interest" description="Disordered" evidence="1">
    <location>
        <begin position="82"/>
        <end position="109"/>
    </location>
</feature>
<evidence type="ECO:0000313" key="3">
    <source>
        <dbReference type="Proteomes" id="UP000245119"/>
    </source>
</evidence>
<proteinExistence type="predicted"/>
<dbReference type="Proteomes" id="UP000245119">
    <property type="component" value="Linkage Group LG3"/>
</dbReference>
<protein>
    <submittedName>
        <fullName evidence="2">Uncharacterized protein</fullName>
    </submittedName>
</protein>
<reference evidence="2 3" key="1">
    <citation type="submission" date="2018-04" db="EMBL/GenBank/DDBJ databases">
        <title>The genome of golden apple snail Pomacea canaliculata provides insight into stress tolerance and invasive adaptation.</title>
        <authorList>
            <person name="Liu C."/>
            <person name="Liu B."/>
            <person name="Ren Y."/>
            <person name="Zhang Y."/>
            <person name="Wang H."/>
            <person name="Li S."/>
            <person name="Jiang F."/>
            <person name="Yin L."/>
            <person name="Zhang G."/>
            <person name="Qian W."/>
            <person name="Fan W."/>
        </authorList>
    </citation>
    <scope>NUCLEOTIDE SEQUENCE [LARGE SCALE GENOMIC DNA]</scope>
    <source>
        <strain evidence="2">SZHN2017</strain>
        <tissue evidence="2">Muscle</tissue>
    </source>
</reference>
<evidence type="ECO:0000313" key="2">
    <source>
        <dbReference type="EMBL" id="PVD34447.1"/>
    </source>
</evidence>
<name>A0A2T7PM35_POMCA</name>